<keyword evidence="2" id="KW-1185">Reference proteome</keyword>
<dbReference type="EMBL" id="JBHSFW010000006">
    <property type="protein sequence ID" value="MFC4619204.1"/>
    <property type="molecule type" value="Genomic_DNA"/>
</dbReference>
<dbReference type="Proteomes" id="UP001596022">
    <property type="component" value="Unassembled WGS sequence"/>
</dbReference>
<sequence>MKVKELIEKLNTLDPKIIDIYVAVRKGYRPVGNLQPIKTINVAFDQDTVKSSYWIDVDIESTYLFSGTEKPQGRSIVYRKTFCISRVVSFFV</sequence>
<comment type="caution">
    <text evidence="1">The sequence shown here is derived from an EMBL/GenBank/DDBJ whole genome shotgun (WGS) entry which is preliminary data.</text>
</comment>
<accession>A0ABV9GPU2</accession>
<proteinExistence type="predicted"/>
<organism evidence="1 2">
    <name type="scientific">Camelliibacillus cellulosilyticus</name>
    <dbReference type="NCBI Taxonomy" id="2174486"/>
    <lineage>
        <taxon>Bacteria</taxon>
        <taxon>Bacillati</taxon>
        <taxon>Bacillota</taxon>
        <taxon>Bacilli</taxon>
        <taxon>Bacillales</taxon>
        <taxon>Sporolactobacillaceae</taxon>
        <taxon>Camelliibacillus</taxon>
    </lineage>
</organism>
<evidence type="ECO:0000313" key="2">
    <source>
        <dbReference type="Proteomes" id="UP001596022"/>
    </source>
</evidence>
<name>A0ABV9GPU2_9BACL</name>
<evidence type="ECO:0000313" key="1">
    <source>
        <dbReference type="EMBL" id="MFC4619204.1"/>
    </source>
</evidence>
<protein>
    <submittedName>
        <fullName evidence="1">Uncharacterized protein</fullName>
    </submittedName>
</protein>
<dbReference type="RefSeq" id="WP_376846300.1">
    <property type="nucleotide sequence ID" value="NZ_JBHSFW010000006.1"/>
</dbReference>
<reference evidence="2" key="1">
    <citation type="journal article" date="2019" name="Int. J. Syst. Evol. Microbiol.">
        <title>The Global Catalogue of Microorganisms (GCM) 10K type strain sequencing project: providing services to taxonomists for standard genome sequencing and annotation.</title>
        <authorList>
            <consortium name="The Broad Institute Genomics Platform"/>
            <consortium name="The Broad Institute Genome Sequencing Center for Infectious Disease"/>
            <person name="Wu L."/>
            <person name="Ma J."/>
        </authorList>
    </citation>
    <scope>NUCLEOTIDE SEQUENCE [LARGE SCALE GENOMIC DNA]</scope>
    <source>
        <strain evidence="2">CGMCC 1.16306</strain>
    </source>
</reference>
<gene>
    <name evidence="1" type="ORF">ACFO4N_10810</name>
</gene>